<sequence>MKTEELTAKILEMNPNMDRYQLALAIAARCDELENGAQSKLSVSTKSIKSADLALMEIAEGLVTIKGFVDLEK</sequence>
<dbReference type="GO" id="GO:0000428">
    <property type="term" value="C:DNA-directed RNA polymerase complex"/>
    <property type="evidence" value="ECO:0007669"/>
    <property type="project" value="UniProtKB-KW"/>
</dbReference>
<evidence type="ECO:0000256" key="1">
    <source>
        <dbReference type="ARBA" id="ARBA00022478"/>
    </source>
</evidence>
<dbReference type="EMBL" id="FPHF01000089">
    <property type="protein sequence ID" value="SFV65735.1"/>
    <property type="molecule type" value="Genomic_DNA"/>
</dbReference>
<dbReference type="GO" id="GO:0003899">
    <property type="term" value="F:DNA-directed RNA polymerase activity"/>
    <property type="evidence" value="ECO:0007669"/>
    <property type="project" value="UniProtKB-EC"/>
</dbReference>
<dbReference type="InterPro" id="IPR006110">
    <property type="entry name" value="Pol_omega/Rpo6/RPB6"/>
</dbReference>
<dbReference type="SUPFAM" id="SSF63562">
    <property type="entry name" value="RPB6/omega subunit-like"/>
    <property type="match status" value="1"/>
</dbReference>
<dbReference type="EC" id="2.7.7.6" evidence="3"/>
<reference evidence="3" key="1">
    <citation type="submission" date="2016-10" db="EMBL/GenBank/DDBJ databases">
        <authorList>
            <person name="de Groot N.N."/>
        </authorList>
    </citation>
    <scope>NUCLEOTIDE SEQUENCE</scope>
</reference>
<name>A0A1W1CJ17_9ZZZZ</name>
<dbReference type="GO" id="GO:0006351">
    <property type="term" value="P:DNA-templated transcription"/>
    <property type="evidence" value="ECO:0007669"/>
    <property type="project" value="InterPro"/>
</dbReference>
<dbReference type="InterPro" id="IPR036161">
    <property type="entry name" value="RPB6/omega-like_sf"/>
</dbReference>
<dbReference type="Gene3D" id="3.90.940.10">
    <property type="match status" value="1"/>
</dbReference>
<dbReference type="SMART" id="SM01409">
    <property type="entry name" value="RNA_pol_Rpb6"/>
    <property type="match status" value="1"/>
</dbReference>
<evidence type="ECO:0000313" key="3">
    <source>
        <dbReference type="EMBL" id="SFV65735.1"/>
    </source>
</evidence>
<proteinExistence type="predicted"/>
<protein>
    <submittedName>
        <fullName evidence="3">DNA-directed RNA polymerase omega subunit</fullName>
        <ecNumber evidence="3">2.7.7.6</ecNumber>
    </submittedName>
</protein>
<dbReference type="AlphaFoldDB" id="A0A1W1CJ17"/>
<dbReference type="GO" id="GO:0003677">
    <property type="term" value="F:DNA binding"/>
    <property type="evidence" value="ECO:0007669"/>
    <property type="project" value="InterPro"/>
</dbReference>
<keyword evidence="3" id="KW-0548">Nucleotidyltransferase</keyword>
<keyword evidence="2" id="KW-0804">Transcription</keyword>
<keyword evidence="3" id="KW-0808">Transferase</keyword>
<organism evidence="3">
    <name type="scientific">hydrothermal vent metagenome</name>
    <dbReference type="NCBI Taxonomy" id="652676"/>
    <lineage>
        <taxon>unclassified sequences</taxon>
        <taxon>metagenomes</taxon>
        <taxon>ecological metagenomes</taxon>
    </lineage>
</organism>
<gene>
    <name evidence="3" type="ORF">MNB_SM-4-1011</name>
</gene>
<dbReference type="Pfam" id="PF01192">
    <property type="entry name" value="RNA_pol_Rpb6"/>
    <property type="match status" value="1"/>
</dbReference>
<accession>A0A1W1CJ17</accession>
<evidence type="ECO:0000256" key="2">
    <source>
        <dbReference type="ARBA" id="ARBA00023163"/>
    </source>
</evidence>
<keyword evidence="1 3" id="KW-0240">DNA-directed RNA polymerase</keyword>